<dbReference type="Pfam" id="PF17171">
    <property type="entry name" value="GST_C_6"/>
    <property type="match status" value="1"/>
</dbReference>
<keyword evidence="4" id="KW-1185">Reference proteome</keyword>
<evidence type="ECO:0000313" key="4">
    <source>
        <dbReference type="Proteomes" id="UP000001364"/>
    </source>
</evidence>
<sequence length="242" mass="27323">MITLYATGAGFGLPEISPYVTKTEVQLMMAGLDYRKTNGSRDTAPKGQLPWIVDAAQAIADSTFIRVHIERKYDVDLDFGLTGRERAQAWAIERMIENQLGWVSTYFRFLEPANFERGPARAFDQAPGHLRDELRQGLREAVAANIRAVGVGRHLREEVAWLGGLSLRALDELLEDKAYLMRDAYPVGVDATAFAMLAAIMTPFFDSPLRRQAERYPRLVAYVGRMMERFYPAHPWGLRQAA</sequence>
<feature type="domain" description="Thioredoxin-like fold" evidence="2">
    <location>
        <begin position="18"/>
        <end position="114"/>
    </location>
</feature>
<dbReference type="InterPro" id="IPR050931">
    <property type="entry name" value="Mito_Protein_Transport_Metaxin"/>
</dbReference>
<dbReference type="InterPro" id="IPR012336">
    <property type="entry name" value="Thioredoxin-like_fold"/>
</dbReference>
<dbReference type="AlphaFoldDB" id="A0A0H3CAC5"/>
<evidence type="ECO:0000313" key="3">
    <source>
        <dbReference type="EMBL" id="ACL95861.2"/>
    </source>
</evidence>
<dbReference type="KEGG" id="ccs:CCNA_02396"/>
<proteinExistence type="predicted"/>
<feature type="domain" description="Metaxin glutathione S-transferase" evidence="1">
    <location>
        <begin position="167"/>
        <end position="226"/>
    </location>
</feature>
<dbReference type="SUPFAM" id="SSF52833">
    <property type="entry name" value="Thioredoxin-like"/>
    <property type="match status" value="1"/>
</dbReference>
<dbReference type="Gene3D" id="1.20.1050.10">
    <property type="match status" value="1"/>
</dbReference>
<dbReference type="RefSeq" id="WP_024265792.1">
    <property type="nucleotide sequence ID" value="NC_011916.1"/>
</dbReference>
<dbReference type="Pfam" id="PF17172">
    <property type="entry name" value="GST_N_4"/>
    <property type="match status" value="1"/>
</dbReference>
<dbReference type="Gene3D" id="3.40.30.10">
    <property type="entry name" value="Glutaredoxin"/>
    <property type="match status" value="1"/>
</dbReference>
<organism evidence="3 4">
    <name type="scientific">Caulobacter vibrioides (strain NA1000 / CB15N)</name>
    <name type="common">Caulobacter crescentus</name>
    <dbReference type="NCBI Taxonomy" id="565050"/>
    <lineage>
        <taxon>Bacteria</taxon>
        <taxon>Pseudomonadati</taxon>
        <taxon>Pseudomonadota</taxon>
        <taxon>Alphaproteobacteria</taxon>
        <taxon>Caulobacterales</taxon>
        <taxon>Caulobacteraceae</taxon>
        <taxon>Caulobacter</taxon>
    </lineage>
</organism>
<dbReference type="HOGENOM" id="CLU_044137_1_2_5"/>
<dbReference type="SFLD" id="SFLDG01200">
    <property type="entry name" value="SUF1.1"/>
    <property type="match status" value="1"/>
</dbReference>
<name>A0A0H3CAC5_CAUVN</name>
<dbReference type="InterPro" id="IPR036249">
    <property type="entry name" value="Thioredoxin-like_sf"/>
</dbReference>
<dbReference type="SFLD" id="SFLDG01180">
    <property type="entry name" value="SUF1"/>
    <property type="match status" value="1"/>
</dbReference>
<dbReference type="PANTHER" id="PTHR12289">
    <property type="entry name" value="METAXIN RELATED"/>
    <property type="match status" value="1"/>
</dbReference>
<accession>A0A0H3CAC5</accession>
<dbReference type="RefSeq" id="YP_002517769.2">
    <property type="nucleotide sequence ID" value="NC_011916.1"/>
</dbReference>
<gene>
    <name evidence="3" type="ordered locus">CCNA_02396</name>
</gene>
<dbReference type="GeneID" id="7331628"/>
<dbReference type="CDD" id="cd03193">
    <property type="entry name" value="GST_C_Metaxin"/>
    <property type="match status" value="1"/>
</dbReference>
<dbReference type="PATRIC" id="fig|565050.3.peg.2348"/>
<dbReference type="EMBL" id="CP001340">
    <property type="protein sequence ID" value="ACL95861.2"/>
    <property type="molecule type" value="Genomic_DNA"/>
</dbReference>
<reference evidence="3 4" key="1">
    <citation type="journal article" date="2010" name="J. Bacteriol.">
        <title>The genetic basis of laboratory adaptation in Caulobacter crescentus.</title>
        <authorList>
            <person name="Marks M.E."/>
            <person name="Castro-Rojas C.M."/>
            <person name="Teiling C."/>
            <person name="Du L."/>
            <person name="Kapatral V."/>
            <person name="Walunas T.L."/>
            <person name="Crosson S."/>
        </authorList>
    </citation>
    <scope>NUCLEOTIDE SEQUENCE [LARGE SCALE GENOMIC DNA]</scope>
    <source>
        <strain evidence="4">NA1000 / CB15N</strain>
    </source>
</reference>
<protein>
    <submittedName>
        <fullName evidence="3">GST / metaxin-like protein</fullName>
    </submittedName>
</protein>
<evidence type="ECO:0000259" key="1">
    <source>
        <dbReference type="Pfam" id="PF17171"/>
    </source>
</evidence>
<dbReference type="InterPro" id="IPR040079">
    <property type="entry name" value="Glutathione_S-Trfase"/>
</dbReference>
<dbReference type="SFLD" id="SFLDS00019">
    <property type="entry name" value="Glutathione_Transferase_(cytos"/>
    <property type="match status" value="1"/>
</dbReference>
<dbReference type="OrthoDB" id="7664269at2"/>
<dbReference type="InterPro" id="IPR033468">
    <property type="entry name" value="Metaxin_GST"/>
</dbReference>
<dbReference type="InterPro" id="IPR026928">
    <property type="entry name" value="FAX/IsoI-like"/>
</dbReference>
<dbReference type="PANTHER" id="PTHR12289:SF41">
    <property type="entry name" value="FAILED AXON CONNECTIONS-RELATED"/>
    <property type="match status" value="1"/>
</dbReference>
<dbReference type="Proteomes" id="UP000001364">
    <property type="component" value="Chromosome"/>
</dbReference>
<evidence type="ECO:0000259" key="2">
    <source>
        <dbReference type="Pfam" id="PF17172"/>
    </source>
</evidence>